<reference evidence="2 3" key="1">
    <citation type="submission" date="2019-02" db="EMBL/GenBank/DDBJ databases">
        <title>Prokaryotic population dynamics and viral predation in marine succession experiment using metagenomics: the confinement effect.</title>
        <authorList>
            <person name="Haro-Moreno J.M."/>
            <person name="Rodriguez-Valera F."/>
            <person name="Lopez-Perez M."/>
        </authorList>
    </citation>
    <scope>NUCLEOTIDE SEQUENCE [LARGE SCALE GENOMIC DNA]</scope>
    <source>
        <strain evidence="2">MED-G164</strain>
    </source>
</reference>
<protein>
    <submittedName>
        <fullName evidence="2">DUF1330 domain-containing protein</fullName>
    </submittedName>
</protein>
<sequence length="95" mass="11007">MAKGYWVVRGDVYDKEQYSKYVESASRIIEKFNGKFLVRGGEQTEFEIEGYERTVVIEFNSYEDALNCYNSNDYQKALETVRISATRLVSIVKGI</sequence>
<dbReference type="PANTHER" id="PTHR41521">
    <property type="match status" value="1"/>
</dbReference>
<evidence type="ECO:0000313" key="3">
    <source>
        <dbReference type="Proteomes" id="UP000315283"/>
    </source>
</evidence>
<dbReference type="SUPFAM" id="SSF54909">
    <property type="entry name" value="Dimeric alpha+beta barrel"/>
    <property type="match status" value="1"/>
</dbReference>
<accession>A0A520N570</accession>
<dbReference type="Proteomes" id="UP000315283">
    <property type="component" value="Unassembled WGS sequence"/>
</dbReference>
<proteinExistence type="predicted"/>
<dbReference type="Pfam" id="PF07045">
    <property type="entry name" value="DUF1330"/>
    <property type="match status" value="1"/>
</dbReference>
<evidence type="ECO:0000313" key="2">
    <source>
        <dbReference type="EMBL" id="RZO28519.1"/>
    </source>
</evidence>
<dbReference type="PANTHER" id="PTHR41521:SF4">
    <property type="entry name" value="BLR0684 PROTEIN"/>
    <property type="match status" value="1"/>
</dbReference>
<dbReference type="AlphaFoldDB" id="A0A520N570"/>
<gene>
    <name evidence="2" type="ORF">EVA97_02530</name>
</gene>
<evidence type="ECO:0000259" key="1">
    <source>
        <dbReference type="Pfam" id="PF07045"/>
    </source>
</evidence>
<dbReference type="InterPro" id="IPR010753">
    <property type="entry name" value="DUF1330"/>
</dbReference>
<name>A0A520N570_9GAMM</name>
<dbReference type="Gene3D" id="3.30.70.100">
    <property type="match status" value="1"/>
</dbReference>
<dbReference type="InterPro" id="IPR011008">
    <property type="entry name" value="Dimeric_a/b-barrel"/>
</dbReference>
<organism evidence="2 3">
    <name type="scientific">SAR86 cluster bacterium</name>
    <dbReference type="NCBI Taxonomy" id="2030880"/>
    <lineage>
        <taxon>Bacteria</taxon>
        <taxon>Pseudomonadati</taxon>
        <taxon>Pseudomonadota</taxon>
        <taxon>Gammaproteobacteria</taxon>
        <taxon>SAR86 cluster</taxon>
    </lineage>
</organism>
<feature type="domain" description="DUF1330" evidence="1">
    <location>
        <begin position="3"/>
        <end position="94"/>
    </location>
</feature>
<comment type="caution">
    <text evidence="2">The sequence shown here is derived from an EMBL/GenBank/DDBJ whole genome shotgun (WGS) entry which is preliminary data.</text>
</comment>
<dbReference type="EMBL" id="SHBJ01000012">
    <property type="protein sequence ID" value="RZO28519.1"/>
    <property type="molecule type" value="Genomic_DNA"/>
</dbReference>